<evidence type="ECO:0000256" key="7">
    <source>
        <dbReference type="ARBA" id="ARBA00023212"/>
    </source>
</evidence>
<dbReference type="InterPro" id="IPR036872">
    <property type="entry name" value="CH_dom_sf"/>
</dbReference>
<dbReference type="EMBL" id="KZ819325">
    <property type="protein sequence ID" value="PWN21511.1"/>
    <property type="molecule type" value="Genomic_DNA"/>
</dbReference>
<reference evidence="13 14" key="1">
    <citation type="journal article" date="2018" name="Mol. Biol. Evol.">
        <title>Broad Genomic Sampling Reveals a Smut Pathogenic Ancestry of the Fungal Clade Ustilaginomycotina.</title>
        <authorList>
            <person name="Kijpornyongpan T."/>
            <person name="Mondo S.J."/>
            <person name="Barry K."/>
            <person name="Sandor L."/>
            <person name="Lee J."/>
            <person name="Lipzen A."/>
            <person name="Pangilinan J."/>
            <person name="LaButti K."/>
            <person name="Hainaut M."/>
            <person name="Henrissat B."/>
            <person name="Grigoriev I.V."/>
            <person name="Spatafora J.W."/>
            <person name="Aime M.C."/>
        </authorList>
    </citation>
    <scope>NUCLEOTIDE SEQUENCE [LARGE SCALE GENOMIC DNA]</scope>
    <source>
        <strain evidence="13 14">MCA 4718</strain>
    </source>
</reference>
<proteinExistence type="inferred from homology"/>
<evidence type="ECO:0000256" key="1">
    <source>
        <dbReference type="ARBA" id="ARBA00004245"/>
    </source>
</evidence>
<comment type="similarity">
    <text evidence="2">Belongs to the MAPRE family.</text>
</comment>
<evidence type="ECO:0000256" key="6">
    <source>
        <dbReference type="ARBA" id="ARBA00022776"/>
    </source>
</evidence>
<dbReference type="InterPro" id="IPR004953">
    <property type="entry name" value="EB1_C"/>
</dbReference>
<keyword evidence="5 9" id="KW-0493">Microtubule</keyword>
<dbReference type="PANTHER" id="PTHR10623">
    <property type="entry name" value="MICROTUBULE-ASSOCIATED PROTEIN RP/EB FAMILY MEMBER"/>
    <property type="match status" value="1"/>
</dbReference>
<keyword evidence="6" id="KW-0498">Mitosis</keyword>
<feature type="domain" description="EB1 C-terminal" evidence="12">
    <location>
        <begin position="184"/>
        <end position="265"/>
    </location>
</feature>
<dbReference type="PROSITE" id="PS51230">
    <property type="entry name" value="EB1_C"/>
    <property type="match status" value="1"/>
</dbReference>
<evidence type="ECO:0000256" key="3">
    <source>
        <dbReference type="ARBA" id="ARBA00022490"/>
    </source>
</evidence>
<evidence type="ECO:0000256" key="4">
    <source>
        <dbReference type="ARBA" id="ARBA00022618"/>
    </source>
</evidence>
<keyword evidence="8" id="KW-0131">Cell cycle</keyword>
<dbReference type="GO" id="GO:0035371">
    <property type="term" value="C:microtubule plus-end"/>
    <property type="evidence" value="ECO:0007669"/>
    <property type="project" value="UniProtKB-ARBA"/>
</dbReference>
<dbReference type="GO" id="GO:0051301">
    <property type="term" value="P:cell division"/>
    <property type="evidence" value="ECO:0007669"/>
    <property type="project" value="UniProtKB-KW"/>
</dbReference>
<dbReference type="AlphaFoldDB" id="A0A316UAL5"/>
<dbReference type="GO" id="GO:0030473">
    <property type="term" value="P:nuclear migration along microtubule"/>
    <property type="evidence" value="ECO:0007669"/>
    <property type="project" value="UniProtKB-ARBA"/>
</dbReference>
<dbReference type="SUPFAM" id="SSF47576">
    <property type="entry name" value="Calponin-homology domain, CH-domain"/>
    <property type="match status" value="1"/>
</dbReference>
<dbReference type="GO" id="GO:0051010">
    <property type="term" value="F:microtubule plus-end binding"/>
    <property type="evidence" value="ECO:0007669"/>
    <property type="project" value="UniProtKB-ARBA"/>
</dbReference>
<evidence type="ECO:0000256" key="9">
    <source>
        <dbReference type="PROSITE-ProRule" id="PRU00576"/>
    </source>
</evidence>
<dbReference type="GeneID" id="37012619"/>
<sequence length="284" mass="30643">MAGESRSELLAWLNELLNLNYTKVEQCGSGFAYAQIIDSIYGNVPMSRLHANAKQEYEFINNFKVLQAVFKKNRISKPIPVDMLIKCRMLDNLEFLQWIKGFWDTNYPGTPYDPDARRAGVVAAPPPLIGAASVGSARPLPGRGNAVAPAAPRAKPSVGARAASGSSAAAARRPGGGSGAKVSSGGVNDQAYQALLAERDDLHAQAEIITSEREFYWHKLTQIEGLVNDRLAQLEPEEGETPTSEGNILRDVKGILYATDDGGDALAQDVEGLDLVDGEEEEVF</sequence>
<keyword evidence="14" id="KW-1185">Reference proteome</keyword>
<dbReference type="Proteomes" id="UP000245942">
    <property type="component" value="Unassembled WGS sequence"/>
</dbReference>
<protein>
    <submittedName>
        <fullName evidence="13">Uncharacterized protein</fullName>
    </submittedName>
</protein>
<dbReference type="InterPro" id="IPR036133">
    <property type="entry name" value="EB1_C_sf"/>
</dbReference>
<feature type="region of interest" description="Disordered" evidence="10">
    <location>
        <begin position="143"/>
        <end position="185"/>
    </location>
</feature>
<keyword evidence="4" id="KW-0132">Cell division</keyword>
<comment type="subcellular location">
    <subcellularLocation>
        <location evidence="1">Cytoplasm</location>
        <location evidence="1">Cytoskeleton</location>
    </subcellularLocation>
</comment>
<dbReference type="GO" id="GO:0072686">
    <property type="term" value="C:mitotic spindle"/>
    <property type="evidence" value="ECO:0007669"/>
    <property type="project" value="UniProtKB-ARBA"/>
</dbReference>
<dbReference type="Gene3D" id="1.10.418.10">
    <property type="entry name" value="Calponin-like domain"/>
    <property type="match status" value="1"/>
</dbReference>
<organism evidence="13 14">
    <name type="scientific">Pseudomicrostroma glucosiphilum</name>
    <dbReference type="NCBI Taxonomy" id="1684307"/>
    <lineage>
        <taxon>Eukaryota</taxon>
        <taxon>Fungi</taxon>
        <taxon>Dikarya</taxon>
        <taxon>Basidiomycota</taxon>
        <taxon>Ustilaginomycotina</taxon>
        <taxon>Exobasidiomycetes</taxon>
        <taxon>Microstromatales</taxon>
        <taxon>Microstromatales incertae sedis</taxon>
        <taxon>Pseudomicrostroma</taxon>
    </lineage>
</organism>
<evidence type="ECO:0000256" key="8">
    <source>
        <dbReference type="ARBA" id="ARBA00023306"/>
    </source>
</evidence>
<dbReference type="OrthoDB" id="2119228at2759"/>
<feature type="compositionally biased region" description="Low complexity" evidence="10">
    <location>
        <begin position="159"/>
        <end position="173"/>
    </location>
</feature>
<evidence type="ECO:0000259" key="12">
    <source>
        <dbReference type="PROSITE" id="PS51230"/>
    </source>
</evidence>
<dbReference type="GO" id="GO:0051233">
    <property type="term" value="C:spindle midzone"/>
    <property type="evidence" value="ECO:0007669"/>
    <property type="project" value="UniProtKB-ARBA"/>
</dbReference>
<dbReference type="STRING" id="1684307.A0A316UAL5"/>
<keyword evidence="7" id="KW-0206">Cytoskeleton</keyword>
<keyword evidence="3" id="KW-0963">Cytoplasm</keyword>
<evidence type="ECO:0000313" key="14">
    <source>
        <dbReference type="Proteomes" id="UP000245942"/>
    </source>
</evidence>
<dbReference type="Gene3D" id="1.20.5.1430">
    <property type="match status" value="1"/>
</dbReference>
<evidence type="ECO:0000256" key="5">
    <source>
        <dbReference type="ARBA" id="ARBA00022701"/>
    </source>
</evidence>
<dbReference type="InterPro" id="IPR001715">
    <property type="entry name" value="CH_dom"/>
</dbReference>
<evidence type="ECO:0000313" key="13">
    <source>
        <dbReference type="EMBL" id="PWN21511.1"/>
    </source>
</evidence>
<feature type="domain" description="Calponin-homology (CH)" evidence="11">
    <location>
        <begin position="3"/>
        <end position="104"/>
    </location>
</feature>
<dbReference type="InterPro" id="IPR027328">
    <property type="entry name" value="MAPRE"/>
</dbReference>
<dbReference type="GO" id="GO:0035372">
    <property type="term" value="P:protein localization to microtubule"/>
    <property type="evidence" value="ECO:0007669"/>
    <property type="project" value="UniProtKB-ARBA"/>
</dbReference>
<dbReference type="Pfam" id="PF03271">
    <property type="entry name" value="EB1"/>
    <property type="match status" value="1"/>
</dbReference>
<dbReference type="FunFam" id="1.10.418.10:FF:000028">
    <property type="entry name" value="RP/EB family microtubule-associated protein"/>
    <property type="match status" value="1"/>
</dbReference>
<evidence type="ECO:0000256" key="2">
    <source>
        <dbReference type="ARBA" id="ARBA00010729"/>
    </source>
</evidence>
<accession>A0A316UAL5</accession>
<gene>
    <name evidence="13" type="ORF">BCV69DRAFT_269260</name>
</gene>
<evidence type="ECO:0000259" key="11">
    <source>
        <dbReference type="PROSITE" id="PS50021"/>
    </source>
</evidence>
<dbReference type="SUPFAM" id="SSF140612">
    <property type="entry name" value="EB1 dimerisation domain-like"/>
    <property type="match status" value="1"/>
</dbReference>
<name>A0A316UAL5_9BASI</name>
<dbReference type="PROSITE" id="PS50021">
    <property type="entry name" value="CH"/>
    <property type="match status" value="1"/>
</dbReference>
<evidence type="ECO:0000256" key="10">
    <source>
        <dbReference type="SAM" id="MobiDB-lite"/>
    </source>
</evidence>
<dbReference type="RefSeq" id="XP_025348671.1">
    <property type="nucleotide sequence ID" value="XM_025490885.1"/>
</dbReference>